<evidence type="ECO:0000313" key="2">
    <source>
        <dbReference type="Proteomes" id="UP000500953"/>
    </source>
</evidence>
<protein>
    <submittedName>
        <fullName evidence="1">Uncharacterized protein</fullName>
    </submittedName>
</protein>
<gene>
    <name evidence="1" type="ORF">F6W96_32815</name>
</gene>
<dbReference type="RefSeq" id="WP_167489832.1">
    <property type="nucleotide sequence ID" value="NZ_CP046173.1"/>
</dbReference>
<accession>A0A6G9ZA42</accession>
<organism evidence="1 2">
    <name type="scientific">Nocardia terpenica</name>
    <dbReference type="NCBI Taxonomy" id="455432"/>
    <lineage>
        <taxon>Bacteria</taxon>
        <taxon>Bacillati</taxon>
        <taxon>Actinomycetota</taxon>
        <taxon>Actinomycetes</taxon>
        <taxon>Mycobacteriales</taxon>
        <taxon>Nocardiaceae</taxon>
        <taxon>Nocardia</taxon>
    </lineage>
</organism>
<name>A0A6G9ZA42_9NOCA</name>
<proteinExistence type="predicted"/>
<dbReference type="Proteomes" id="UP000500953">
    <property type="component" value="Chromosome"/>
</dbReference>
<evidence type="ECO:0000313" key="1">
    <source>
        <dbReference type="EMBL" id="QIS22408.1"/>
    </source>
</evidence>
<dbReference type="EMBL" id="CP046173">
    <property type="protein sequence ID" value="QIS22408.1"/>
    <property type="molecule type" value="Genomic_DNA"/>
</dbReference>
<reference evidence="1 2" key="1">
    <citation type="journal article" date="2019" name="ACS Chem. Biol.">
        <title>Identification and Mobilization of a Cryptic Antibiotic Biosynthesis Gene Locus from a Human-Pathogenic Nocardia Isolate.</title>
        <authorList>
            <person name="Herisse M."/>
            <person name="Ishida K."/>
            <person name="Porter J.L."/>
            <person name="Howden B."/>
            <person name="Hertweck C."/>
            <person name="Stinear T.P."/>
            <person name="Pidot S.J."/>
        </authorList>
    </citation>
    <scope>NUCLEOTIDE SEQUENCE [LARGE SCALE GENOMIC DNA]</scope>
    <source>
        <strain evidence="1 2">AUSMDU00012715</strain>
    </source>
</reference>
<dbReference type="AlphaFoldDB" id="A0A6G9ZA42"/>
<sequence length="67" mass="7275">MGDDCLYGWPVPPQGGYVAEDLDHSLTGIHHDRLRTSVPFDIDLDLSAATRRWIAIGAISSAARILA</sequence>